<dbReference type="AlphaFoldDB" id="A0A3N7F8T9"/>
<evidence type="ECO:0000313" key="1">
    <source>
        <dbReference type="EMBL" id="RQO93183.1"/>
    </source>
</evidence>
<reference evidence="1" key="1">
    <citation type="journal article" date="2006" name="Science">
        <title>The genome of black cottonwood, Populus trichocarpa (Torr. &amp; Gray).</title>
        <authorList>
            <person name="Tuskan G.A."/>
            <person name="Difazio S."/>
            <person name="Jansson S."/>
            <person name="Bohlmann J."/>
            <person name="Grigoriev I."/>
            <person name="Hellsten U."/>
            <person name="Putnam N."/>
            <person name="Ralph S."/>
            <person name="Rombauts S."/>
            <person name="Salamov A."/>
            <person name="Schein J."/>
            <person name="Sterck L."/>
            <person name="Aerts A."/>
            <person name="Bhalerao R.R."/>
            <person name="Bhalerao R.P."/>
            <person name="Blaudez D."/>
            <person name="Boerjan W."/>
            <person name="Brun A."/>
            <person name="Brunner A."/>
            <person name="Busov V."/>
            <person name="Campbell M."/>
            <person name="Carlson J."/>
            <person name="Chalot M."/>
            <person name="Chapman J."/>
            <person name="Chen G.L."/>
            <person name="Cooper D."/>
            <person name="Coutinho P.M."/>
            <person name="Couturier J."/>
            <person name="Covert S."/>
            <person name="Cronk Q."/>
            <person name="Cunningham R."/>
            <person name="Davis J."/>
            <person name="Degroeve S."/>
            <person name="Dejardin A."/>
            <person name="Depamphilis C."/>
            <person name="Detter J."/>
            <person name="Dirks B."/>
            <person name="Dubchak I."/>
            <person name="Duplessis S."/>
            <person name="Ehlting J."/>
            <person name="Ellis B."/>
            <person name="Gendler K."/>
            <person name="Goodstein D."/>
            <person name="Gribskov M."/>
            <person name="Grimwood J."/>
            <person name="Groover A."/>
            <person name="Gunter L."/>
            <person name="Hamberger B."/>
            <person name="Heinze B."/>
            <person name="Helariutta Y."/>
            <person name="Henrissat B."/>
            <person name="Holligan D."/>
            <person name="Holt R."/>
            <person name="Huang W."/>
            <person name="Islam-Faridi N."/>
            <person name="Jones S."/>
            <person name="Jones-Rhoades M."/>
            <person name="Jorgensen R."/>
            <person name="Joshi C."/>
            <person name="Kangasjarvi J."/>
            <person name="Karlsson J."/>
            <person name="Kelleher C."/>
            <person name="Kirkpatrick R."/>
            <person name="Kirst M."/>
            <person name="Kohler A."/>
            <person name="Kalluri U."/>
            <person name="Larimer F."/>
            <person name="Leebens-Mack J."/>
            <person name="Leple J.C."/>
            <person name="Locascio P."/>
            <person name="Lou Y."/>
            <person name="Lucas S."/>
            <person name="Martin F."/>
            <person name="Montanini B."/>
            <person name="Napoli C."/>
            <person name="Nelson D.R."/>
            <person name="Nelson C."/>
            <person name="Nieminen K."/>
            <person name="Nilsson O."/>
            <person name="Pereda V."/>
            <person name="Peter G."/>
            <person name="Philippe R."/>
            <person name="Pilate G."/>
            <person name="Poliakov A."/>
            <person name="Razumovskaya J."/>
            <person name="Richardson P."/>
            <person name="Rinaldi C."/>
            <person name="Ritland K."/>
            <person name="Rouze P."/>
            <person name="Ryaboy D."/>
            <person name="Schmutz J."/>
            <person name="Schrader J."/>
            <person name="Segerman B."/>
            <person name="Shin H."/>
            <person name="Siddiqui A."/>
            <person name="Sterky F."/>
            <person name="Terry A."/>
            <person name="Tsai C.J."/>
            <person name="Uberbacher E."/>
            <person name="Unneberg P."/>
            <person name="Vahala J."/>
            <person name="Wall K."/>
            <person name="Wessler S."/>
            <person name="Yang G."/>
            <person name="Yin T."/>
            <person name="Douglas C."/>
            <person name="Marra M."/>
            <person name="Sandberg G."/>
            <person name="Van de Peer Y."/>
            <person name="Rokhsar D."/>
        </authorList>
    </citation>
    <scope>NUCLEOTIDE SEQUENCE [LARGE SCALE GENOMIC DNA]</scope>
    <source>
        <strain evidence="1">Nisqually-1</strain>
    </source>
</reference>
<dbReference type="InParanoid" id="A0A3N7F8T9"/>
<proteinExistence type="predicted"/>
<sequence>MQYLSSLLEICDDIKSFSSDSGDEEIFLYI</sequence>
<protein>
    <submittedName>
        <fullName evidence="1">Uncharacterized protein</fullName>
    </submittedName>
</protein>
<gene>
    <name evidence="1" type="ORF">POPTR_T021850</name>
</gene>
<organism evidence="1">
    <name type="scientific">Populus trichocarpa</name>
    <name type="common">Western balsam poplar</name>
    <name type="synonym">Populus balsamifera subsp. trichocarpa</name>
    <dbReference type="NCBI Taxonomy" id="3694"/>
    <lineage>
        <taxon>Eukaryota</taxon>
        <taxon>Viridiplantae</taxon>
        <taxon>Streptophyta</taxon>
        <taxon>Embryophyta</taxon>
        <taxon>Tracheophyta</taxon>
        <taxon>Spermatophyta</taxon>
        <taxon>Magnoliopsida</taxon>
        <taxon>eudicotyledons</taxon>
        <taxon>Gunneridae</taxon>
        <taxon>Pentapetalae</taxon>
        <taxon>rosids</taxon>
        <taxon>fabids</taxon>
        <taxon>Malpighiales</taxon>
        <taxon>Salicaceae</taxon>
        <taxon>Saliceae</taxon>
        <taxon>Populus</taxon>
    </lineage>
</organism>
<dbReference type="EMBL" id="KZ623347">
    <property type="protein sequence ID" value="RQO93183.1"/>
    <property type="molecule type" value="Genomic_DNA"/>
</dbReference>
<name>A0A3N7F8T9_POPTR</name>
<accession>A0A3N7F8T9</accession>
<reference evidence="1" key="2">
    <citation type="submission" date="2017-07" db="EMBL/GenBank/DDBJ databases">
        <title>WGS assembly of Populus trichocarpa.</title>
        <authorList>
            <person name="Tuskan G."/>
            <person name="Difazio S."/>
            <person name="Jansson S."/>
            <person name="Bohlmann J."/>
            <person name="Grigoriev I."/>
            <person name="Hellsten U."/>
            <person name="Putnam N."/>
            <person name="Ralph S."/>
            <person name="Rombauts S."/>
            <person name="Salamov A."/>
            <person name="Schein J."/>
            <person name="Sterck L."/>
            <person name="Aerts A."/>
            <person name="Bhalerao R."/>
            <person name="Bhalerao R."/>
            <person name="Blaudez D."/>
            <person name="Boerjan W."/>
            <person name="Brun A."/>
            <person name="Brunner A."/>
            <person name="Busov V."/>
            <person name="Campbell M."/>
            <person name="Carlson J."/>
            <person name="Chalot M."/>
            <person name="Chapman J."/>
            <person name="Chen G."/>
            <person name="Cooper D."/>
            <person name="Coutinho P."/>
            <person name="Couturier J."/>
            <person name="Covert S."/>
            <person name="Cronk Q."/>
            <person name="Cunningham R."/>
            <person name="Davis J."/>
            <person name="Degroeve S."/>
            <person name="Dejardin A."/>
            <person name="Depamphilis C."/>
            <person name="Detter J."/>
            <person name="Dirks B."/>
            <person name="Dubchak I."/>
            <person name="Duplessis S."/>
            <person name="Ehlting J."/>
            <person name="Ellis B."/>
            <person name="Gendler K."/>
            <person name="Goodstein D."/>
            <person name="Gribskov M."/>
            <person name="Grimwood J."/>
            <person name="Groover A."/>
            <person name="Gunter L."/>
            <person name="Hamberger B."/>
            <person name="Heinze B."/>
            <person name="Helariutta Y."/>
            <person name="Henrissat B."/>
            <person name="Holligan D."/>
            <person name="Holt R."/>
            <person name="Huang W."/>
            <person name="Islam-Faridi N."/>
            <person name="Jones S."/>
            <person name="Jones-Rhoades M."/>
            <person name="Jorgensen R."/>
            <person name="Joshi C."/>
            <person name="Kangasjarvi J."/>
            <person name="Karlsson J."/>
            <person name="Kelleher C."/>
            <person name="Kirkpatrick R."/>
            <person name="Kirst M."/>
            <person name="Kohler A."/>
            <person name="Kalluri U."/>
            <person name="Larimer F."/>
            <person name="Leebens-Mack J."/>
            <person name="Leple J."/>
            <person name="Locascio P."/>
            <person name="Lou Y."/>
            <person name="Lucas S."/>
            <person name="Martin F."/>
            <person name="Montanini B."/>
            <person name="Napoli C."/>
            <person name="Nelson D."/>
            <person name="Nelson C."/>
            <person name="Nieminen K."/>
            <person name="Nilsson O."/>
            <person name="Pereda V."/>
            <person name="Peter G."/>
            <person name="Philippe R."/>
            <person name="Pilate G."/>
            <person name="Poliakov A."/>
            <person name="Razumovskaya J."/>
            <person name="Richardson P."/>
            <person name="Rinaldi C."/>
            <person name="Ritland K."/>
            <person name="Rouze P."/>
            <person name="Ryaboy D."/>
            <person name="Schmutz J."/>
            <person name="Schrader J."/>
            <person name="Segerman B."/>
            <person name="Shin H."/>
            <person name="Siddiqui A."/>
            <person name="Sterky F."/>
            <person name="Terry A."/>
            <person name="Tsai C."/>
            <person name="Uberbacher E."/>
            <person name="Unneberg P."/>
            <person name="Vahala J."/>
            <person name="Wall K."/>
            <person name="Wessler S."/>
            <person name="Yang G."/>
            <person name="Yin T."/>
            <person name="Douglas C."/>
            <person name="Marra M."/>
            <person name="Sandberg G."/>
            <person name="Van De Peer Y."/>
            <person name="Rokhsar D."/>
        </authorList>
    </citation>
    <scope>NUCLEOTIDE SEQUENCE</scope>
    <source>
        <strain evidence="1">Nisqually-1</strain>
    </source>
</reference>